<dbReference type="Proteomes" id="UP000313066">
    <property type="component" value="Unassembled WGS sequence"/>
</dbReference>
<dbReference type="AlphaFoldDB" id="A0A5N6BVR7"/>
<comment type="caution">
    <text evidence="6">The sequence shown here is derived from an EMBL/GenBank/DDBJ whole genome shotgun (WGS) entry which is preliminary data.</text>
</comment>
<dbReference type="InterPro" id="IPR007197">
    <property type="entry name" value="rSAM"/>
</dbReference>
<keyword evidence="4" id="KW-0411">Iron-sulfur</keyword>
<dbReference type="GO" id="GO:0016491">
    <property type="term" value="F:oxidoreductase activity"/>
    <property type="evidence" value="ECO:0007669"/>
    <property type="project" value="InterPro"/>
</dbReference>
<dbReference type="GO" id="GO:0046872">
    <property type="term" value="F:metal ion binding"/>
    <property type="evidence" value="ECO:0007669"/>
    <property type="project" value="UniProtKB-KW"/>
</dbReference>
<dbReference type="Pfam" id="PF04055">
    <property type="entry name" value="Radical_SAM"/>
    <property type="match status" value="1"/>
</dbReference>
<evidence type="ECO:0000313" key="7">
    <source>
        <dbReference type="Proteomes" id="UP000313066"/>
    </source>
</evidence>
<dbReference type="GO" id="GO:0051536">
    <property type="term" value="F:iron-sulfur cluster binding"/>
    <property type="evidence" value="ECO:0007669"/>
    <property type="project" value="UniProtKB-KW"/>
</dbReference>
<dbReference type="CDD" id="cd01335">
    <property type="entry name" value="Radical_SAM"/>
    <property type="match status" value="1"/>
</dbReference>
<dbReference type="PANTHER" id="PTHR43273">
    <property type="entry name" value="ANAEROBIC SULFATASE-MATURATING ENZYME HOMOLOG ASLB-RELATED"/>
    <property type="match status" value="1"/>
</dbReference>
<reference evidence="6 7" key="1">
    <citation type="submission" date="2019-10" db="EMBL/GenBank/DDBJ databases">
        <title>Nonomuraea sp. nov., isolated from Phyllanthus amarus.</title>
        <authorList>
            <person name="Klykleung N."/>
            <person name="Tanasupawat S."/>
        </authorList>
    </citation>
    <scope>NUCLEOTIDE SEQUENCE [LARGE SCALE GENOMIC DNA]</scope>
    <source>
        <strain evidence="6 7">CR1-09</strain>
    </source>
</reference>
<dbReference type="InterPro" id="IPR013785">
    <property type="entry name" value="Aldolase_TIM"/>
</dbReference>
<dbReference type="Gene3D" id="3.20.20.70">
    <property type="entry name" value="Aldolase class I"/>
    <property type="match status" value="1"/>
</dbReference>
<keyword evidence="1" id="KW-0949">S-adenosyl-L-methionine</keyword>
<keyword evidence="2" id="KW-0479">Metal-binding</keyword>
<gene>
    <name evidence="6" type="ORF">FH610_015780</name>
</gene>
<dbReference type="PANTHER" id="PTHR43273:SF8">
    <property type="entry name" value="RADICAL SAM DOMAIN PROTEIN"/>
    <property type="match status" value="1"/>
</dbReference>
<dbReference type="InterPro" id="IPR026335">
    <property type="entry name" value="rSAM_SPASM_FxsB"/>
</dbReference>
<keyword evidence="7" id="KW-1185">Reference proteome</keyword>
<dbReference type="SFLD" id="SFLDG01067">
    <property type="entry name" value="SPASM/twitch_domain_containing"/>
    <property type="match status" value="1"/>
</dbReference>
<sequence>MDLAASPPGAEWPATLDVAGLHDEGWRPTPFQTFVLKIHSRCDLACRYCYMYELKDSRWVDQPRSMSTAVARWTAGRIGEHVRAHRLSSVEVVFHGGEPLLAGSERIRALVEILRTGVDCPVRITIQTNGLRLSDEYLALFDELNVRIGVSLDGDATATGRHRLFRNGESSHGRVVESLRRLTADHSRLFAGLLCTIDLRNDPLSTYEALLEFEPPSIDFLLPHGTWSDPPPGRPPDASTPYADWLIEIFDHWYRRPRTSIRLFAEIMHLLLGGASGLESIGLSPVGVLVIETDGSIEQSDYLKAAYDGATVTGLHVRTDPLDRALALPGFAARQIGLTAMSAECLACPVVEVCGAGLYAHRYRAGNGFKNPSVYCTDLRALIDHIRRTMERDLEAWR</sequence>
<evidence type="ECO:0000256" key="1">
    <source>
        <dbReference type="ARBA" id="ARBA00022691"/>
    </source>
</evidence>
<name>A0A5N6BVR7_9ACTN</name>
<evidence type="ECO:0000256" key="3">
    <source>
        <dbReference type="ARBA" id="ARBA00023004"/>
    </source>
</evidence>
<dbReference type="SUPFAM" id="SSF102114">
    <property type="entry name" value="Radical SAM enzymes"/>
    <property type="match status" value="1"/>
</dbReference>
<dbReference type="NCBIfam" id="TIGR04269">
    <property type="entry name" value="SAM_SPASM_FxsB"/>
    <property type="match status" value="1"/>
</dbReference>
<proteinExistence type="predicted"/>
<organism evidence="6 7">
    <name type="scientific">Microbispora catharanthi</name>
    <dbReference type="NCBI Taxonomy" id="1712871"/>
    <lineage>
        <taxon>Bacteria</taxon>
        <taxon>Bacillati</taxon>
        <taxon>Actinomycetota</taxon>
        <taxon>Actinomycetes</taxon>
        <taxon>Streptosporangiales</taxon>
        <taxon>Streptosporangiaceae</taxon>
        <taxon>Microbispora</taxon>
    </lineage>
</organism>
<dbReference type="EMBL" id="VDMA02000007">
    <property type="protein sequence ID" value="KAB8184552.1"/>
    <property type="molecule type" value="Genomic_DNA"/>
</dbReference>
<dbReference type="SFLD" id="SFLDG01386">
    <property type="entry name" value="main_SPASM_domain-containing"/>
    <property type="match status" value="1"/>
</dbReference>
<protein>
    <submittedName>
        <fullName evidence="6">FxsB family radical SAM/SPASM domain protein</fullName>
    </submittedName>
</protein>
<keyword evidence="3" id="KW-0408">Iron</keyword>
<dbReference type="PROSITE" id="PS51918">
    <property type="entry name" value="RADICAL_SAM"/>
    <property type="match status" value="1"/>
</dbReference>
<evidence type="ECO:0000259" key="5">
    <source>
        <dbReference type="PROSITE" id="PS51918"/>
    </source>
</evidence>
<evidence type="ECO:0000256" key="2">
    <source>
        <dbReference type="ARBA" id="ARBA00022723"/>
    </source>
</evidence>
<feature type="domain" description="Radical SAM core" evidence="5">
    <location>
        <begin position="28"/>
        <end position="258"/>
    </location>
</feature>
<dbReference type="InterPro" id="IPR023867">
    <property type="entry name" value="Sulphatase_maturase_rSAM"/>
</dbReference>
<evidence type="ECO:0000256" key="4">
    <source>
        <dbReference type="ARBA" id="ARBA00023014"/>
    </source>
</evidence>
<dbReference type="InterPro" id="IPR058240">
    <property type="entry name" value="rSAM_sf"/>
</dbReference>
<dbReference type="SFLD" id="SFLDG01072">
    <property type="entry name" value="dehydrogenase_like"/>
    <property type="match status" value="1"/>
</dbReference>
<accession>A0A5N6BVR7</accession>
<evidence type="ECO:0000313" key="6">
    <source>
        <dbReference type="EMBL" id="KAB8184552.1"/>
    </source>
</evidence>
<dbReference type="SFLD" id="SFLDS00029">
    <property type="entry name" value="Radical_SAM"/>
    <property type="match status" value="1"/>
</dbReference>